<protein>
    <recommendedName>
        <fullName evidence="3">HAT C-terminal dimerisation domain-containing protein</fullName>
    </recommendedName>
</protein>
<proteinExistence type="predicted"/>
<dbReference type="VEuPathDB" id="FungiDB:VP01_2384g2"/>
<dbReference type="OrthoDB" id="2350995at2759"/>
<comment type="caution">
    <text evidence="1">The sequence shown here is derived from an EMBL/GenBank/DDBJ whole genome shotgun (WGS) entry which is preliminary data.</text>
</comment>
<dbReference type="Proteomes" id="UP000037035">
    <property type="component" value="Unassembled WGS sequence"/>
</dbReference>
<evidence type="ECO:0000313" key="1">
    <source>
        <dbReference type="EMBL" id="KNZ56521.1"/>
    </source>
</evidence>
<evidence type="ECO:0008006" key="3">
    <source>
        <dbReference type="Google" id="ProtNLM"/>
    </source>
</evidence>
<dbReference type="AlphaFoldDB" id="A0A0L6V6U7"/>
<organism evidence="1 2">
    <name type="scientific">Puccinia sorghi</name>
    <dbReference type="NCBI Taxonomy" id="27349"/>
    <lineage>
        <taxon>Eukaryota</taxon>
        <taxon>Fungi</taxon>
        <taxon>Dikarya</taxon>
        <taxon>Basidiomycota</taxon>
        <taxon>Pucciniomycotina</taxon>
        <taxon>Pucciniomycetes</taxon>
        <taxon>Pucciniales</taxon>
        <taxon>Pucciniaceae</taxon>
        <taxon>Puccinia</taxon>
    </lineage>
</organism>
<sequence length="88" mass="9849">MVSFLQPLNDVTHFLFKSNYPTLNIALPMYISLIKDIISVLSQFKTKKILSPAKKMILNLKKYLVLASHVSNIGLSFEPNAASKARAI</sequence>
<keyword evidence="2" id="KW-1185">Reference proteome</keyword>
<accession>A0A0L6V6U7</accession>
<gene>
    <name evidence="1" type="ORF">VP01_2384g2</name>
</gene>
<name>A0A0L6V6U7_9BASI</name>
<evidence type="ECO:0000313" key="2">
    <source>
        <dbReference type="Proteomes" id="UP000037035"/>
    </source>
</evidence>
<dbReference type="EMBL" id="LAVV01007263">
    <property type="protein sequence ID" value="KNZ56521.1"/>
    <property type="molecule type" value="Genomic_DNA"/>
</dbReference>
<reference evidence="1 2" key="1">
    <citation type="submission" date="2015-08" db="EMBL/GenBank/DDBJ databases">
        <title>Next Generation Sequencing and Analysis of the Genome of Puccinia sorghi L Schw, the Causal Agent of Maize Common Rust.</title>
        <authorList>
            <person name="Rochi L."/>
            <person name="Burguener G."/>
            <person name="Darino M."/>
            <person name="Turjanski A."/>
            <person name="Kreff E."/>
            <person name="Dieguez M.J."/>
            <person name="Sacco F."/>
        </authorList>
    </citation>
    <scope>NUCLEOTIDE SEQUENCE [LARGE SCALE GENOMIC DNA]</scope>
    <source>
        <strain evidence="1 2">RO10H11247</strain>
    </source>
</reference>